<dbReference type="PANTHER" id="PTHR44169">
    <property type="entry name" value="NADPH-DEPENDENT 1-ACYLDIHYDROXYACETONE PHOSPHATE REDUCTASE"/>
    <property type="match status" value="1"/>
</dbReference>
<evidence type="ECO:0000313" key="3">
    <source>
        <dbReference type="EMBL" id="SDO63800.1"/>
    </source>
</evidence>
<organism evidence="3 4">
    <name type="scientific">Aureimonas jatrophae</name>
    <dbReference type="NCBI Taxonomy" id="1166073"/>
    <lineage>
        <taxon>Bacteria</taxon>
        <taxon>Pseudomonadati</taxon>
        <taxon>Pseudomonadota</taxon>
        <taxon>Alphaproteobacteria</taxon>
        <taxon>Hyphomicrobiales</taxon>
        <taxon>Aurantimonadaceae</taxon>
        <taxon>Aureimonas</taxon>
    </lineage>
</organism>
<dbReference type="EMBL" id="FNIT01000009">
    <property type="protein sequence ID" value="SDO63800.1"/>
    <property type="molecule type" value="Genomic_DNA"/>
</dbReference>
<dbReference type="Proteomes" id="UP000198793">
    <property type="component" value="Unassembled WGS sequence"/>
</dbReference>
<reference evidence="3 4" key="1">
    <citation type="submission" date="2016-10" db="EMBL/GenBank/DDBJ databases">
        <authorList>
            <person name="de Groot N.N."/>
        </authorList>
    </citation>
    <scope>NUCLEOTIDE SEQUENCE [LARGE SCALE GENOMIC DNA]</scope>
    <source>
        <strain evidence="4">L7-484,KACC 16230,DSM 25025</strain>
    </source>
</reference>
<dbReference type="InterPro" id="IPR020904">
    <property type="entry name" value="Sc_DH/Rdtase_CS"/>
</dbReference>
<dbReference type="SUPFAM" id="SSF51735">
    <property type="entry name" value="NAD(P)-binding Rossmann-fold domains"/>
    <property type="match status" value="1"/>
</dbReference>
<protein>
    <submittedName>
        <fullName evidence="3">Uncharacterized oxidoreductase</fullName>
    </submittedName>
</protein>
<keyword evidence="2" id="KW-0560">Oxidoreductase</keyword>
<dbReference type="STRING" id="1166073.SAMN05192530_10962"/>
<dbReference type="Gene3D" id="3.40.50.720">
    <property type="entry name" value="NAD(P)-binding Rossmann-like Domain"/>
    <property type="match status" value="1"/>
</dbReference>
<dbReference type="AlphaFoldDB" id="A0A1H0L775"/>
<dbReference type="InterPro" id="IPR002347">
    <property type="entry name" value="SDR_fam"/>
</dbReference>
<name>A0A1H0L775_9HYPH</name>
<accession>A0A1H0L775</accession>
<gene>
    <name evidence="3" type="ORF">SAMN05192530_10962</name>
</gene>
<dbReference type="PANTHER" id="PTHR44169:SF6">
    <property type="entry name" value="NADPH-DEPENDENT 1-ACYLDIHYDROXYACETONE PHOSPHATE REDUCTASE"/>
    <property type="match status" value="1"/>
</dbReference>
<evidence type="ECO:0000256" key="2">
    <source>
        <dbReference type="ARBA" id="ARBA00023002"/>
    </source>
</evidence>
<evidence type="ECO:0000313" key="4">
    <source>
        <dbReference type="Proteomes" id="UP000198793"/>
    </source>
</evidence>
<dbReference type="Pfam" id="PF00106">
    <property type="entry name" value="adh_short"/>
    <property type="match status" value="1"/>
</dbReference>
<dbReference type="GO" id="GO:0016491">
    <property type="term" value="F:oxidoreductase activity"/>
    <property type="evidence" value="ECO:0007669"/>
    <property type="project" value="UniProtKB-KW"/>
</dbReference>
<proteinExistence type="inferred from homology"/>
<comment type="similarity">
    <text evidence="1">Belongs to the short-chain dehydrogenases/reductases (SDR) family.</text>
</comment>
<sequence>MLHLNEVVLPTLAQNSSATIVVTTSGLVFVPRHTFPTYCATKAFLHAWAQSLCFQLRAVGIEVLELVPPYVQTELGGGRPLSDPDAMPLADYVDEVMGILERGETPEGEILVERVKALRFADQTGTYAQTHALLNPN</sequence>
<keyword evidence="4" id="KW-1185">Reference proteome</keyword>
<dbReference type="InterPro" id="IPR036291">
    <property type="entry name" value="NAD(P)-bd_dom_sf"/>
</dbReference>
<dbReference type="PROSITE" id="PS00061">
    <property type="entry name" value="ADH_SHORT"/>
    <property type="match status" value="1"/>
</dbReference>
<evidence type="ECO:0000256" key="1">
    <source>
        <dbReference type="ARBA" id="ARBA00006484"/>
    </source>
</evidence>